<dbReference type="PANTHER" id="PTHR13261">
    <property type="entry name" value="BRCA2 AND CDKN1A INTERACTING PROTEIN"/>
    <property type="match status" value="1"/>
</dbReference>
<accession>A0AAD6NMK3</accession>
<feature type="region of interest" description="Disordered" evidence="3">
    <location>
        <begin position="32"/>
        <end position="79"/>
    </location>
</feature>
<evidence type="ECO:0000256" key="3">
    <source>
        <dbReference type="SAM" id="MobiDB-lite"/>
    </source>
</evidence>
<evidence type="ECO:0000256" key="2">
    <source>
        <dbReference type="ARBA" id="ARBA00006781"/>
    </source>
</evidence>
<evidence type="ECO:0000256" key="1">
    <source>
        <dbReference type="ARBA" id="ARBA00002688"/>
    </source>
</evidence>
<feature type="compositionally biased region" description="Basic residues" evidence="3">
    <location>
        <begin position="261"/>
        <end position="271"/>
    </location>
</feature>
<sequence length="356" mass="39325">MLILSLPHSAQPQISSIFNILRRRPLSKLIAPSTAMVKRRQEDDSVAESERPIPQNGTGKHAAPADQNEDEDMSSGSDGDDKEIVNVDFEFFDPQDHDFHGIKLLLRQLFDADATLLDLSALTDLILAQKLVGSTVKVDGREGDPYSFLTVVNLNMHRGDAAVQSLVSYLLERSAGTPLEPHLRALLADSNPSSNTAIVLSERLINMPAEISPPSYKMLLEEIELAVEDNEPYTFTHYLLISKVYAEIESKLETPDGPSRPSKRHKSKKLFSSKSAASSTSLSQTFNFHPEDEIFLSRATGDNGAHAVYRYKTEVPEESADAKRAFQDFGILPKGRMILLSRDAFVSAVEGMQPST</sequence>
<reference evidence="4" key="1">
    <citation type="submission" date="2023-01" db="EMBL/GenBank/DDBJ databases">
        <title>The chitinases involved in constricting ring structure development in the nematode-trapping fungus Drechslerella dactyloides.</title>
        <authorList>
            <person name="Wang R."/>
            <person name="Zhang L."/>
            <person name="Tang P."/>
            <person name="Li S."/>
            <person name="Liang L."/>
        </authorList>
    </citation>
    <scope>NUCLEOTIDE SEQUENCE</scope>
    <source>
        <strain evidence="4">YMF1.00031</strain>
    </source>
</reference>
<evidence type="ECO:0000313" key="5">
    <source>
        <dbReference type="Proteomes" id="UP001221413"/>
    </source>
</evidence>
<dbReference type="EMBL" id="JAQGDS010000002">
    <property type="protein sequence ID" value="KAJ6263782.1"/>
    <property type="molecule type" value="Genomic_DNA"/>
</dbReference>
<comment type="caution">
    <text evidence="4">The sequence shown here is derived from an EMBL/GenBank/DDBJ whole genome shotgun (WGS) entry which is preliminary data.</text>
</comment>
<dbReference type="PANTHER" id="PTHR13261:SF0">
    <property type="entry name" value="BRCA2 AND CDKN1A-INTERACTING PROTEIN"/>
    <property type="match status" value="1"/>
</dbReference>
<dbReference type="GO" id="GO:0005634">
    <property type="term" value="C:nucleus"/>
    <property type="evidence" value="ECO:0007669"/>
    <property type="project" value="TreeGrafter"/>
</dbReference>
<dbReference type="PIRSF" id="PIRSF028983">
    <property type="entry name" value="BCP1"/>
    <property type="match status" value="1"/>
</dbReference>
<protein>
    <recommendedName>
        <fullName evidence="6">Protein BCP1</fullName>
    </recommendedName>
</protein>
<comment type="function">
    <text evidence="1">Involved in nuclear export, actin cytoskeleton organization and vesicular transport.</text>
</comment>
<feature type="compositionally biased region" description="Acidic residues" evidence="3">
    <location>
        <begin position="67"/>
        <end position="79"/>
    </location>
</feature>
<gene>
    <name evidence="4" type="ORF">Dda_2353</name>
</gene>
<dbReference type="Proteomes" id="UP001221413">
    <property type="component" value="Unassembled WGS sequence"/>
</dbReference>
<organism evidence="4 5">
    <name type="scientific">Drechslerella dactyloides</name>
    <name type="common">Nematode-trapping fungus</name>
    <name type="synonym">Arthrobotrys dactyloides</name>
    <dbReference type="NCBI Taxonomy" id="74499"/>
    <lineage>
        <taxon>Eukaryota</taxon>
        <taxon>Fungi</taxon>
        <taxon>Dikarya</taxon>
        <taxon>Ascomycota</taxon>
        <taxon>Pezizomycotina</taxon>
        <taxon>Orbiliomycetes</taxon>
        <taxon>Orbiliales</taxon>
        <taxon>Orbiliaceae</taxon>
        <taxon>Drechslerella</taxon>
    </lineage>
</organism>
<evidence type="ECO:0000313" key="4">
    <source>
        <dbReference type="EMBL" id="KAJ6263782.1"/>
    </source>
</evidence>
<dbReference type="AlphaFoldDB" id="A0AAD6NMK3"/>
<proteinExistence type="inferred from homology"/>
<evidence type="ECO:0008006" key="6">
    <source>
        <dbReference type="Google" id="ProtNLM"/>
    </source>
</evidence>
<comment type="similarity">
    <text evidence="2">Belongs to the BCP1 family.</text>
</comment>
<keyword evidence="5" id="KW-1185">Reference proteome</keyword>
<dbReference type="InterPro" id="IPR025602">
    <property type="entry name" value="BCP1_family"/>
</dbReference>
<dbReference type="Pfam" id="PF13862">
    <property type="entry name" value="BCCIP"/>
    <property type="match status" value="1"/>
</dbReference>
<name>A0AAD6NMK3_DREDA</name>
<feature type="compositionally biased region" description="Basic and acidic residues" evidence="3">
    <location>
        <begin position="39"/>
        <end position="51"/>
    </location>
</feature>
<feature type="region of interest" description="Disordered" evidence="3">
    <location>
        <begin position="252"/>
        <end position="276"/>
    </location>
</feature>